<evidence type="ECO:0000256" key="2">
    <source>
        <dbReference type="ARBA" id="ARBA00022617"/>
    </source>
</evidence>
<feature type="binding site" description="axial binding residue" evidence="7">
    <location>
        <position position="407"/>
    </location>
    <ligand>
        <name>heme</name>
        <dbReference type="ChEBI" id="CHEBI:30413"/>
    </ligand>
    <ligandPart>
        <name>Fe</name>
        <dbReference type="ChEBI" id="CHEBI:18248"/>
    </ligandPart>
</feature>
<dbReference type="InterPro" id="IPR002401">
    <property type="entry name" value="Cyt_P450_E_grp-I"/>
</dbReference>
<keyword evidence="3 7" id="KW-0479">Metal-binding</keyword>
<dbReference type="AlphaFoldDB" id="A0AAW1R8N0"/>
<keyword evidence="4 8" id="KW-0560">Oxidoreductase</keyword>
<dbReference type="SUPFAM" id="SSF48264">
    <property type="entry name" value="Cytochrome P450"/>
    <property type="match status" value="1"/>
</dbReference>
<dbReference type="PRINTS" id="PR00463">
    <property type="entry name" value="EP450I"/>
</dbReference>
<keyword evidence="5 7" id="KW-0408">Iron</keyword>
<dbReference type="InterPro" id="IPR017972">
    <property type="entry name" value="Cyt_P450_CS"/>
</dbReference>
<evidence type="ECO:0000313" key="9">
    <source>
        <dbReference type="EMBL" id="KAK9829984.1"/>
    </source>
</evidence>
<evidence type="ECO:0000256" key="4">
    <source>
        <dbReference type="ARBA" id="ARBA00023002"/>
    </source>
</evidence>
<dbReference type="InterPro" id="IPR036396">
    <property type="entry name" value="Cyt_P450_sf"/>
</dbReference>
<accession>A0AAW1R8N0</accession>
<reference evidence="9 10" key="1">
    <citation type="journal article" date="2024" name="Nat. Commun.">
        <title>Phylogenomics reveals the evolutionary origins of lichenization in chlorophyte algae.</title>
        <authorList>
            <person name="Puginier C."/>
            <person name="Libourel C."/>
            <person name="Otte J."/>
            <person name="Skaloud P."/>
            <person name="Haon M."/>
            <person name="Grisel S."/>
            <person name="Petersen M."/>
            <person name="Berrin J.G."/>
            <person name="Delaux P.M."/>
            <person name="Dal Grande F."/>
            <person name="Keller J."/>
        </authorList>
    </citation>
    <scope>NUCLEOTIDE SEQUENCE [LARGE SCALE GENOMIC DNA]</scope>
    <source>
        <strain evidence="9 10">SAG 2043</strain>
    </source>
</reference>
<evidence type="ECO:0000256" key="3">
    <source>
        <dbReference type="ARBA" id="ARBA00022723"/>
    </source>
</evidence>
<dbReference type="PROSITE" id="PS00086">
    <property type="entry name" value="CYTOCHROME_P450"/>
    <property type="match status" value="1"/>
</dbReference>
<dbReference type="Proteomes" id="UP001489004">
    <property type="component" value="Unassembled WGS sequence"/>
</dbReference>
<proteinExistence type="inferred from homology"/>
<dbReference type="Gene3D" id="1.10.630.10">
    <property type="entry name" value="Cytochrome P450"/>
    <property type="match status" value="1"/>
</dbReference>
<evidence type="ECO:0000256" key="8">
    <source>
        <dbReference type="RuleBase" id="RU000461"/>
    </source>
</evidence>
<comment type="caution">
    <text evidence="9">The sequence shown here is derived from an EMBL/GenBank/DDBJ whole genome shotgun (WGS) entry which is preliminary data.</text>
</comment>
<dbReference type="PANTHER" id="PTHR24286:SF384">
    <property type="entry name" value="P450, PUTATIVE (EUROFUNG)-RELATED"/>
    <property type="match status" value="1"/>
</dbReference>
<evidence type="ECO:0008006" key="11">
    <source>
        <dbReference type="Google" id="ProtNLM"/>
    </source>
</evidence>
<gene>
    <name evidence="9" type="ORF">WJX72_009029</name>
</gene>
<evidence type="ECO:0000256" key="5">
    <source>
        <dbReference type="ARBA" id="ARBA00023004"/>
    </source>
</evidence>
<dbReference type="PRINTS" id="PR00385">
    <property type="entry name" value="P450"/>
</dbReference>
<evidence type="ECO:0000256" key="1">
    <source>
        <dbReference type="ARBA" id="ARBA00010617"/>
    </source>
</evidence>
<dbReference type="GO" id="GO:0020037">
    <property type="term" value="F:heme binding"/>
    <property type="evidence" value="ECO:0007669"/>
    <property type="project" value="InterPro"/>
</dbReference>
<dbReference type="GO" id="GO:0005506">
    <property type="term" value="F:iron ion binding"/>
    <property type="evidence" value="ECO:0007669"/>
    <property type="project" value="InterPro"/>
</dbReference>
<dbReference type="PANTHER" id="PTHR24286">
    <property type="entry name" value="CYTOCHROME P450 26"/>
    <property type="match status" value="1"/>
</dbReference>
<name>A0AAW1R8N0_9CHLO</name>
<evidence type="ECO:0000313" key="10">
    <source>
        <dbReference type="Proteomes" id="UP001489004"/>
    </source>
</evidence>
<dbReference type="GO" id="GO:0016125">
    <property type="term" value="P:sterol metabolic process"/>
    <property type="evidence" value="ECO:0007669"/>
    <property type="project" value="TreeGrafter"/>
</dbReference>
<protein>
    <recommendedName>
        <fullName evidence="11">Cytochrome P450</fullName>
    </recommendedName>
</protein>
<dbReference type="InterPro" id="IPR001128">
    <property type="entry name" value="Cyt_P450"/>
</dbReference>
<dbReference type="EMBL" id="JALJOR010000001">
    <property type="protein sequence ID" value="KAK9829984.1"/>
    <property type="molecule type" value="Genomic_DNA"/>
</dbReference>
<keyword evidence="2 7" id="KW-0349">Heme</keyword>
<dbReference type="GO" id="GO:0016705">
    <property type="term" value="F:oxidoreductase activity, acting on paired donors, with incorporation or reduction of molecular oxygen"/>
    <property type="evidence" value="ECO:0007669"/>
    <property type="project" value="InterPro"/>
</dbReference>
<keyword evidence="10" id="KW-1185">Reference proteome</keyword>
<sequence length="462" mass="51618">MFGSRGKLPPGNMGIPYVGDTFPMLKDSALAVNKPKLAKYGPIFKVWLLGEKHIYVASQQSVIKVLNGEHDIVEGDWPKSVVELLGAQSVPCTYGSTHAALRKAVQPAFTPKAVASYVPDMVQMAETCGEKWAAQQDITAYDAVKEYTFVIILRIILGFDESLTSEAAIKRITQVFKDWTEGLFSIPLYLPGTAYYKALQGRRELLGLIQQNMDLLRAQVQKGEAGLQPGGRTTCGRMMLDATDEEGKPLTDTQLKDVFLSLMFAGHDTSASTIMCLFNELYKHPEVLQKLRDEQSSIRRERGDKIDDGALQDMKYADAVIKEMMRTIPVVKYVFRRAQRDFELEGYLIPKGWKLAVLIYNVLANDSRWQGVTGDLAADKFNPDRWLGEEGKRVGGHIPFGSGPRMCLGYILATAEIKVMLAVLARGFEWTVDNPNEELNVFPLPRYVDGLPMKLRKLAREG</sequence>
<evidence type="ECO:0000256" key="7">
    <source>
        <dbReference type="PIRSR" id="PIRSR602401-1"/>
    </source>
</evidence>
<dbReference type="Pfam" id="PF00067">
    <property type="entry name" value="p450"/>
    <property type="match status" value="1"/>
</dbReference>
<keyword evidence="6 8" id="KW-0503">Monooxygenase</keyword>
<evidence type="ECO:0000256" key="6">
    <source>
        <dbReference type="ARBA" id="ARBA00023033"/>
    </source>
</evidence>
<dbReference type="GO" id="GO:0004497">
    <property type="term" value="F:monooxygenase activity"/>
    <property type="evidence" value="ECO:0007669"/>
    <property type="project" value="UniProtKB-KW"/>
</dbReference>
<comment type="cofactor">
    <cofactor evidence="7">
        <name>heme</name>
        <dbReference type="ChEBI" id="CHEBI:30413"/>
    </cofactor>
</comment>
<organism evidence="9 10">
    <name type="scientific">[Myrmecia] bisecta</name>
    <dbReference type="NCBI Taxonomy" id="41462"/>
    <lineage>
        <taxon>Eukaryota</taxon>
        <taxon>Viridiplantae</taxon>
        <taxon>Chlorophyta</taxon>
        <taxon>core chlorophytes</taxon>
        <taxon>Trebouxiophyceae</taxon>
        <taxon>Trebouxiales</taxon>
        <taxon>Trebouxiaceae</taxon>
        <taxon>Myrmecia</taxon>
    </lineage>
</organism>
<comment type="similarity">
    <text evidence="1 8">Belongs to the cytochrome P450 family.</text>
</comment>